<sequence>MSSCFSCRASGGAAAQQVSRPSRSPGRVRAAAGSEGGVGQEVGGSTRGRHQQRRRQSCRAAAGHQAALKLAGSKAEDNTVAL</sequence>
<protein>
    <submittedName>
        <fullName evidence="2">Uncharacterized protein</fullName>
    </submittedName>
</protein>
<evidence type="ECO:0000313" key="2">
    <source>
        <dbReference type="EMBL" id="GFH29189.1"/>
    </source>
</evidence>
<feature type="compositionally biased region" description="Low complexity" evidence="1">
    <location>
        <begin position="18"/>
        <end position="33"/>
    </location>
</feature>
<dbReference type="EMBL" id="BLLF01004226">
    <property type="protein sequence ID" value="GFH29189.1"/>
    <property type="molecule type" value="Genomic_DNA"/>
</dbReference>
<comment type="caution">
    <text evidence="2">The sequence shown here is derived from an EMBL/GenBank/DDBJ whole genome shotgun (WGS) entry which is preliminary data.</text>
</comment>
<feature type="region of interest" description="Disordered" evidence="1">
    <location>
        <begin position="1"/>
        <end position="63"/>
    </location>
</feature>
<feature type="compositionally biased region" description="Gly residues" evidence="1">
    <location>
        <begin position="34"/>
        <end position="46"/>
    </location>
</feature>
<keyword evidence="3" id="KW-1185">Reference proteome</keyword>
<evidence type="ECO:0000256" key="1">
    <source>
        <dbReference type="SAM" id="MobiDB-lite"/>
    </source>
</evidence>
<name>A0A6A0A8Z2_HAELA</name>
<reference evidence="2 3" key="1">
    <citation type="submission" date="2020-02" db="EMBL/GenBank/DDBJ databases">
        <title>Draft genome sequence of Haematococcus lacustris strain NIES-144.</title>
        <authorList>
            <person name="Morimoto D."/>
            <person name="Nakagawa S."/>
            <person name="Yoshida T."/>
            <person name="Sawayama S."/>
        </authorList>
    </citation>
    <scope>NUCLEOTIDE SEQUENCE [LARGE SCALE GENOMIC DNA]</scope>
    <source>
        <strain evidence="2 3">NIES-144</strain>
    </source>
</reference>
<dbReference type="AlphaFoldDB" id="A0A6A0A8Z2"/>
<feature type="compositionally biased region" description="Basic residues" evidence="1">
    <location>
        <begin position="47"/>
        <end position="57"/>
    </location>
</feature>
<proteinExistence type="predicted"/>
<accession>A0A6A0A8Z2</accession>
<gene>
    <name evidence="2" type="ORF">HaLaN_27814</name>
</gene>
<organism evidence="2 3">
    <name type="scientific">Haematococcus lacustris</name>
    <name type="common">Green alga</name>
    <name type="synonym">Haematococcus pluvialis</name>
    <dbReference type="NCBI Taxonomy" id="44745"/>
    <lineage>
        <taxon>Eukaryota</taxon>
        <taxon>Viridiplantae</taxon>
        <taxon>Chlorophyta</taxon>
        <taxon>core chlorophytes</taxon>
        <taxon>Chlorophyceae</taxon>
        <taxon>CS clade</taxon>
        <taxon>Chlamydomonadales</taxon>
        <taxon>Haematococcaceae</taxon>
        <taxon>Haematococcus</taxon>
    </lineage>
</organism>
<dbReference type="Proteomes" id="UP000485058">
    <property type="component" value="Unassembled WGS sequence"/>
</dbReference>
<evidence type="ECO:0000313" key="3">
    <source>
        <dbReference type="Proteomes" id="UP000485058"/>
    </source>
</evidence>